<dbReference type="SMART" id="SM00448">
    <property type="entry name" value="REC"/>
    <property type="match status" value="1"/>
</dbReference>
<protein>
    <submittedName>
        <fullName evidence="14">Response regulator</fullName>
    </submittedName>
</protein>
<evidence type="ECO:0000256" key="11">
    <source>
        <dbReference type="PROSITE-ProRule" id="PRU00169"/>
    </source>
</evidence>
<dbReference type="RefSeq" id="WP_305976429.1">
    <property type="nucleotide sequence ID" value="NZ_JAPJDZ010000034.1"/>
</dbReference>
<accession>A0ABT9I0R0</accession>
<keyword evidence="6" id="KW-0067">ATP-binding</keyword>
<evidence type="ECO:0000256" key="10">
    <source>
        <dbReference type="PROSITE-ProRule" id="PRU00110"/>
    </source>
</evidence>
<gene>
    <name evidence="14" type="ORF">ORJ04_13425</name>
</gene>
<feature type="domain" description="HPt" evidence="13">
    <location>
        <begin position="119"/>
        <end position="213"/>
    </location>
</feature>
<evidence type="ECO:0000256" key="8">
    <source>
        <dbReference type="ARBA" id="ARBA00023012"/>
    </source>
</evidence>
<dbReference type="EMBL" id="JAPJDZ010000034">
    <property type="protein sequence ID" value="MDP5136949.1"/>
    <property type="molecule type" value="Genomic_DNA"/>
</dbReference>
<dbReference type="PROSITE" id="PS50110">
    <property type="entry name" value="RESPONSE_REGULATORY"/>
    <property type="match status" value="1"/>
</dbReference>
<evidence type="ECO:0000313" key="15">
    <source>
        <dbReference type="Proteomes" id="UP001231109"/>
    </source>
</evidence>
<dbReference type="Gene3D" id="3.40.50.2300">
    <property type="match status" value="1"/>
</dbReference>
<evidence type="ECO:0000256" key="7">
    <source>
        <dbReference type="ARBA" id="ARBA00022989"/>
    </source>
</evidence>
<evidence type="ECO:0000256" key="1">
    <source>
        <dbReference type="ARBA" id="ARBA00004651"/>
    </source>
</evidence>
<feature type="modified residue" description="4-aspartylphosphate" evidence="11">
    <location>
        <position position="55"/>
    </location>
</feature>
<dbReference type="Pfam" id="PF00072">
    <property type="entry name" value="Response_reg"/>
    <property type="match status" value="1"/>
</dbReference>
<dbReference type="InterPro" id="IPR011006">
    <property type="entry name" value="CheY-like_superfamily"/>
</dbReference>
<comment type="subcellular location">
    <subcellularLocation>
        <location evidence="1">Cell membrane</location>
        <topology evidence="1">Multi-pass membrane protein</topology>
    </subcellularLocation>
</comment>
<keyword evidence="15" id="KW-1185">Reference proteome</keyword>
<evidence type="ECO:0000259" key="12">
    <source>
        <dbReference type="PROSITE" id="PS50110"/>
    </source>
</evidence>
<keyword evidence="3 11" id="KW-0597">Phosphoprotein</keyword>
<evidence type="ECO:0000256" key="9">
    <source>
        <dbReference type="ARBA" id="ARBA00023136"/>
    </source>
</evidence>
<organism evidence="14 15">
    <name type="scientific">Rheinheimera baltica</name>
    <dbReference type="NCBI Taxonomy" id="67576"/>
    <lineage>
        <taxon>Bacteria</taxon>
        <taxon>Pseudomonadati</taxon>
        <taxon>Pseudomonadota</taxon>
        <taxon>Gammaproteobacteria</taxon>
        <taxon>Chromatiales</taxon>
        <taxon>Chromatiaceae</taxon>
        <taxon>Rheinheimera</taxon>
    </lineage>
</organism>
<keyword evidence="2" id="KW-1003">Cell membrane</keyword>
<dbReference type="Gene3D" id="1.20.120.160">
    <property type="entry name" value="HPT domain"/>
    <property type="match status" value="1"/>
</dbReference>
<evidence type="ECO:0000256" key="4">
    <source>
        <dbReference type="ARBA" id="ARBA00022692"/>
    </source>
</evidence>
<dbReference type="CDD" id="cd17546">
    <property type="entry name" value="REC_hyHK_CKI1_RcsC-like"/>
    <property type="match status" value="1"/>
</dbReference>
<evidence type="ECO:0000259" key="13">
    <source>
        <dbReference type="PROSITE" id="PS50894"/>
    </source>
</evidence>
<keyword evidence="9" id="KW-0472">Membrane</keyword>
<evidence type="ECO:0000313" key="14">
    <source>
        <dbReference type="EMBL" id="MDP5136949.1"/>
    </source>
</evidence>
<proteinExistence type="predicted"/>
<keyword evidence="4" id="KW-0812">Transmembrane</keyword>
<dbReference type="PANTHER" id="PTHR45339:SF1">
    <property type="entry name" value="HYBRID SIGNAL TRANSDUCTION HISTIDINE KINASE J"/>
    <property type="match status" value="1"/>
</dbReference>
<dbReference type="InterPro" id="IPR008207">
    <property type="entry name" value="Sig_transdc_His_kin_Hpt_dom"/>
</dbReference>
<dbReference type="InterPro" id="IPR036641">
    <property type="entry name" value="HPT_dom_sf"/>
</dbReference>
<dbReference type="Pfam" id="PF01627">
    <property type="entry name" value="Hpt"/>
    <property type="match status" value="1"/>
</dbReference>
<dbReference type="Proteomes" id="UP001231109">
    <property type="component" value="Unassembled WGS sequence"/>
</dbReference>
<feature type="domain" description="Response regulatory" evidence="12">
    <location>
        <begin position="6"/>
        <end position="113"/>
    </location>
</feature>
<keyword evidence="5" id="KW-0547">Nucleotide-binding</keyword>
<keyword evidence="8" id="KW-0902">Two-component regulatory system</keyword>
<evidence type="ECO:0000256" key="5">
    <source>
        <dbReference type="ARBA" id="ARBA00022741"/>
    </source>
</evidence>
<keyword evidence="7" id="KW-1133">Transmembrane helix</keyword>
<dbReference type="PROSITE" id="PS50894">
    <property type="entry name" value="HPT"/>
    <property type="match status" value="1"/>
</dbReference>
<sequence>MSSRKHILIAEDDDFMRSLLSSQCAGLGLTVHSVENGEQAITEALSYQYDIVLTDIQMPLCDGTTVMRILRQLGYDRPIIAMSADEIPTEGFDLILSKPFDAAMLAEVIQRTAPQKSVPLLIDDELTNLFYQNLSQLRQTFEDALKHSEREVMRQVCHKIKGGAASFGETTLAELAGSLQMQLLSDVALDELLNNCNRFLDALSQTGKHDVRT</sequence>
<dbReference type="InterPro" id="IPR001789">
    <property type="entry name" value="Sig_transdc_resp-reg_receiver"/>
</dbReference>
<dbReference type="SUPFAM" id="SSF47226">
    <property type="entry name" value="Histidine-containing phosphotransfer domain, HPT domain"/>
    <property type="match status" value="1"/>
</dbReference>
<reference evidence="14 15" key="1">
    <citation type="submission" date="2022-11" db="EMBL/GenBank/DDBJ databases">
        <title>Viruses from the air-sea interface of a natural surface slick.</title>
        <authorList>
            <person name="Rahlff J."/>
            <person name="Holmfeldt K."/>
        </authorList>
    </citation>
    <scope>NUCLEOTIDE SEQUENCE [LARGE SCALE GENOMIC DNA]</scope>
    <source>
        <strain evidence="14 15">SMS4</strain>
    </source>
</reference>
<comment type="caution">
    <text evidence="14">The sequence shown here is derived from an EMBL/GenBank/DDBJ whole genome shotgun (WGS) entry which is preliminary data.</text>
</comment>
<dbReference type="PANTHER" id="PTHR45339">
    <property type="entry name" value="HYBRID SIGNAL TRANSDUCTION HISTIDINE KINASE J"/>
    <property type="match status" value="1"/>
</dbReference>
<evidence type="ECO:0000256" key="6">
    <source>
        <dbReference type="ARBA" id="ARBA00022840"/>
    </source>
</evidence>
<name>A0ABT9I0R0_9GAMM</name>
<feature type="modified residue" description="Phosphohistidine" evidence="10">
    <location>
        <position position="158"/>
    </location>
</feature>
<evidence type="ECO:0000256" key="2">
    <source>
        <dbReference type="ARBA" id="ARBA00022475"/>
    </source>
</evidence>
<dbReference type="SUPFAM" id="SSF52172">
    <property type="entry name" value="CheY-like"/>
    <property type="match status" value="1"/>
</dbReference>
<evidence type="ECO:0000256" key="3">
    <source>
        <dbReference type="ARBA" id="ARBA00022553"/>
    </source>
</evidence>